<comment type="caution">
    <text evidence="5">The sequence shown here is derived from an EMBL/GenBank/DDBJ whole genome shotgun (WGS) entry which is preliminary data.</text>
</comment>
<keyword evidence="1" id="KW-1015">Disulfide bond</keyword>
<dbReference type="InterPro" id="IPR039391">
    <property type="entry name" value="Phytocyanin-like"/>
</dbReference>
<dbReference type="Gene3D" id="2.60.40.420">
    <property type="entry name" value="Cupredoxins - blue copper proteins"/>
    <property type="match status" value="1"/>
</dbReference>
<dbReference type="PANTHER" id="PTHR33021">
    <property type="entry name" value="BLUE COPPER PROTEIN"/>
    <property type="match status" value="1"/>
</dbReference>
<dbReference type="InterPro" id="IPR008972">
    <property type="entry name" value="Cupredoxin"/>
</dbReference>
<sequence>MSISMDVKVMFLIVIAVAATEATLCSAEAAEYVVGDDLGWTIPPDGAATYAAWASNHSLVVGDILVFKFAAGEQDLAFVTKEDLGTCNTADPLHVFENATTIKFLGTDTYYVTSTFAGHCSKGQKMTFDIAPSSTTSTISLASPSPSPSADKKPLQQSLNFVSQISGLVF</sequence>
<reference evidence="5 6" key="1">
    <citation type="submission" date="2018-10" db="EMBL/GenBank/DDBJ databases">
        <title>A high-quality apple genome assembly.</title>
        <authorList>
            <person name="Hu J."/>
        </authorList>
    </citation>
    <scope>NUCLEOTIDE SEQUENCE [LARGE SCALE GENOMIC DNA]</scope>
    <source>
        <strain evidence="6">cv. HFTH1</strain>
        <tissue evidence="5">Young leaf</tissue>
    </source>
</reference>
<dbReference type="SUPFAM" id="SSF49503">
    <property type="entry name" value="Cupredoxins"/>
    <property type="match status" value="1"/>
</dbReference>
<dbReference type="Proteomes" id="UP000290289">
    <property type="component" value="Chromosome 11"/>
</dbReference>
<dbReference type="GO" id="GO:0009055">
    <property type="term" value="F:electron transfer activity"/>
    <property type="evidence" value="ECO:0007669"/>
    <property type="project" value="InterPro"/>
</dbReference>
<evidence type="ECO:0000259" key="4">
    <source>
        <dbReference type="PROSITE" id="PS51485"/>
    </source>
</evidence>
<organism evidence="5 6">
    <name type="scientific">Malus domestica</name>
    <name type="common">Apple</name>
    <name type="synonym">Pyrus malus</name>
    <dbReference type="NCBI Taxonomy" id="3750"/>
    <lineage>
        <taxon>Eukaryota</taxon>
        <taxon>Viridiplantae</taxon>
        <taxon>Streptophyta</taxon>
        <taxon>Embryophyta</taxon>
        <taxon>Tracheophyta</taxon>
        <taxon>Spermatophyta</taxon>
        <taxon>Magnoliopsida</taxon>
        <taxon>eudicotyledons</taxon>
        <taxon>Gunneridae</taxon>
        <taxon>Pentapetalae</taxon>
        <taxon>rosids</taxon>
        <taxon>fabids</taxon>
        <taxon>Rosales</taxon>
        <taxon>Rosaceae</taxon>
        <taxon>Amygdaloideae</taxon>
        <taxon>Maleae</taxon>
        <taxon>Malus</taxon>
    </lineage>
</organism>
<gene>
    <name evidence="5" type="ORF">DVH24_003470</name>
</gene>
<dbReference type="PANTHER" id="PTHR33021:SF325">
    <property type="entry name" value="PHYTOCYANIN DOMAIN-CONTAINING PROTEIN"/>
    <property type="match status" value="1"/>
</dbReference>
<evidence type="ECO:0000256" key="3">
    <source>
        <dbReference type="SAM" id="SignalP"/>
    </source>
</evidence>
<dbReference type="FunFam" id="2.60.40.420:FF:000034">
    <property type="entry name" value="Cupredoxin superfamily protein"/>
    <property type="match status" value="1"/>
</dbReference>
<proteinExistence type="predicted"/>
<dbReference type="PROSITE" id="PS51485">
    <property type="entry name" value="PHYTOCYANIN"/>
    <property type="match status" value="1"/>
</dbReference>
<evidence type="ECO:0000256" key="1">
    <source>
        <dbReference type="ARBA" id="ARBA00023157"/>
    </source>
</evidence>
<keyword evidence="3" id="KW-0732">Signal</keyword>
<dbReference type="InterPro" id="IPR003245">
    <property type="entry name" value="Phytocyanin_dom"/>
</dbReference>
<dbReference type="AlphaFoldDB" id="A0A498ILX1"/>
<keyword evidence="6" id="KW-1185">Reference proteome</keyword>
<keyword evidence="2" id="KW-0325">Glycoprotein</keyword>
<evidence type="ECO:0000313" key="6">
    <source>
        <dbReference type="Proteomes" id="UP000290289"/>
    </source>
</evidence>
<feature type="domain" description="Phytocyanin" evidence="4">
    <location>
        <begin position="30"/>
        <end position="132"/>
    </location>
</feature>
<accession>A0A498ILX1</accession>
<dbReference type="GO" id="GO:0005886">
    <property type="term" value="C:plasma membrane"/>
    <property type="evidence" value="ECO:0007669"/>
    <property type="project" value="TreeGrafter"/>
</dbReference>
<evidence type="ECO:0000313" key="5">
    <source>
        <dbReference type="EMBL" id="RXH82972.1"/>
    </source>
</evidence>
<dbReference type="Pfam" id="PF02298">
    <property type="entry name" value="Cu_bind_like"/>
    <property type="match status" value="1"/>
</dbReference>
<name>A0A498ILX1_MALDO</name>
<dbReference type="EMBL" id="RDQH01000337">
    <property type="protein sequence ID" value="RXH82972.1"/>
    <property type="molecule type" value="Genomic_DNA"/>
</dbReference>
<protein>
    <recommendedName>
        <fullName evidence="4">Phytocyanin domain-containing protein</fullName>
    </recommendedName>
</protein>
<feature type="chain" id="PRO_5019741540" description="Phytocyanin domain-containing protein" evidence="3">
    <location>
        <begin position="23"/>
        <end position="170"/>
    </location>
</feature>
<feature type="signal peptide" evidence="3">
    <location>
        <begin position="1"/>
        <end position="22"/>
    </location>
</feature>
<evidence type="ECO:0000256" key="2">
    <source>
        <dbReference type="ARBA" id="ARBA00023180"/>
    </source>
</evidence>